<evidence type="ECO:0000313" key="1">
    <source>
        <dbReference type="EMBL" id="KKN66125.1"/>
    </source>
</evidence>
<organism evidence="1">
    <name type="scientific">marine sediment metagenome</name>
    <dbReference type="NCBI Taxonomy" id="412755"/>
    <lineage>
        <taxon>unclassified sequences</taxon>
        <taxon>metagenomes</taxon>
        <taxon>ecological metagenomes</taxon>
    </lineage>
</organism>
<accession>A0A0F9SB57</accession>
<dbReference type="EMBL" id="LAZR01000509">
    <property type="protein sequence ID" value="KKN66125.1"/>
    <property type="molecule type" value="Genomic_DNA"/>
</dbReference>
<dbReference type="AlphaFoldDB" id="A0A0F9SB57"/>
<gene>
    <name evidence="1" type="ORF">LCGC14_0474150</name>
</gene>
<protein>
    <submittedName>
        <fullName evidence="1">Uncharacterized protein</fullName>
    </submittedName>
</protein>
<name>A0A0F9SB57_9ZZZZ</name>
<sequence>MTEALETRLVGLRNRVALLYGEDLAQEMVIRMILSPELNDQQVLTKAKWLFLDNLRKEPWCVQVDQDEMDALWNFDDTDRIHARIELQHLYNKSKRIVKIIRVELGLLALSSSRRSVIRAINRNEERESL</sequence>
<comment type="caution">
    <text evidence="1">The sequence shown here is derived from an EMBL/GenBank/DDBJ whole genome shotgun (WGS) entry which is preliminary data.</text>
</comment>
<proteinExistence type="predicted"/>
<reference evidence="1" key="1">
    <citation type="journal article" date="2015" name="Nature">
        <title>Complex archaea that bridge the gap between prokaryotes and eukaryotes.</title>
        <authorList>
            <person name="Spang A."/>
            <person name="Saw J.H."/>
            <person name="Jorgensen S.L."/>
            <person name="Zaremba-Niedzwiedzka K."/>
            <person name="Martijn J."/>
            <person name="Lind A.E."/>
            <person name="van Eijk R."/>
            <person name="Schleper C."/>
            <person name="Guy L."/>
            <person name="Ettema T.J."/>
        </authorList>
    </citation>
    <scope>NUCLEOTIDE SEQUENCE</scope>
</reference>